<gene>
    <name evidence="5" type="ORF">LRP50_24100</name>
</gene>
<dbReference type="InterPro" id="IPR013249">
    <property type="entry name" value="RNA_pol_sigma70_r4_t2"/>
</dbReference>
<dbReference type="InterPro" id="IPR018704">
    <property type="entry name" value="SecYEG/CpoB_TPR"/>
</dbReference>
<dbReference type="SUPFAM" id="SSF88659">
    <property type="entry name" value="Sigma3 and sigma4 domains of RNA polymerase sigma factors"/>
    <property type="match status" value="1"/>
</dbReference>
<proteinExistence type="predicted"/>
<organism evidence="5 6">
    <name type="scientific">Enterovibrio gelatinilyticus</name>
    <dbReference type="NCBI Taxonomy" id="2899819"/>
    <lineage>
        <taxon>Bacteria</taxon>
        <taxon>Pseudomonadati</taxon>
        <taxon>Pseudomonadota</taxon>
        <taxon>Gammaproteobacteria</taxon>
        <taxon>Vibrionales</taxon>
        <taxon>Vibrionaceae</taxon>
        <taxon>Enterovibrio</taxon>
    </lineage>
</organism>
<dbReference type="RefSeq" id="WP_274166967.1">
    <property type="nucleotide sequence ID" value="NZ_JAJUBC010000045.1"/>
</dbReference>
<keyword evidence="6" id="KW-1185">Reference proteome</keyword>
<sequence>MKNAVPKAIAVSHIIDEVLRRDRGRILSGLISRFGDFQMGEDALQEASVAALKHWGRVGIPHDPVAWLMKVGLNKGIDQIRSAQREAIRANDLAISTPNHVYDDIPETIPDERLRLIFTCCHPALEEKSRIALTLRTVCHLTTREIASAFLDNEQTMGQRLSRAKKKIRSKGISFSVPESDGWTERLGTVLSTIYLIFTTGYVREDTGPRDLCEEGIFLMRLLRKLCPNEPEIEGALALMLLTDARRVARIDGDGAIVPIEKQNEEIWQNDMVAEGRSILEDAIGRMQPGPFQIKAAIADCHMLRPKPDWPQMSLLYRALWVFEPTPVVALNWSVVIAETGHYELALQKLDELQSKLKNYQPWYAARGHILAKLGEFSGARNAYIQAIHTAPSDASRKLLERKLDILNLSNQPKCHSQRSE</sequence>
<evidence type="ECO:0000313" key="6">
    <source>
        <dbReference type="Proteomes" id="UP001149400"/>
    </source>
</evidence>
<dbReference type="SUPFAM" id="SSF88946">
    <property type="entry name" value="Sigma2 domain of RNA polymerase sigma factors"/>
    <property type="match status" value="1"/>
</dbReference>
<evidence type="ECO:0000259" key="4">
    <source>
        <dbReference type="Pfam" id="PF20239"/>
    </source>
</evidence>
<dbReference type="Pfam" id="PF20239">
    <property type="entry name" value="DUF6596"/>
    <property type="match status" value="1"/>
</dbReference>
<dbReference type="PANTHER" id="PTHR47756:SF2">
    <property type="entry name" value="BLL6612 PROTEIN"/>
    <property type="match status" value="1"/>
</dbReference>
<evidence type="ECO:0000259" key="3">
    <source>
        <dbReference type="Pfam" id="PF09976"/>
    </source>
</evidence>
<evidence type="ECO:0000259" key="1">
    <source>
        <dbReference type="Pfam" id="PF04542"/>
    </source>
</evidence>
<dbReference type="Pfam" id="PF08281">
    <property type="entry name" value="Sigma70_r4_2"/>
    <property type="match status" value="1"/>
</dbReference>
<dbReference type="SUPFAM" id="SSF48452">
    <property type="entry name" value="TPR-like"/>
    <property type="match status" value="1"/>
</dbReference>
<evidence type="ECO:0000313" key="5">
    <source>
        <dbReference type="EMBL" id="MDD1796210.1"/>
    </source>
</evidence>
<dbReference type="Gene3D" id="1.10.1740.10">
    <property type="match status" value="1"/>
</dbReference>
<dbReference type="InterPro" id="IPR046531">
    <property type="entry name" value="DUF6596"/>
</dbReference>
<dbReference type="Pfam" id="PF09976">
    <property type="entry name" value="TPR_21"/>
    <property type="match status" value="1"/>
</dbReference>
<feature type="domain" description="DUF6596" evidence="4">
    <location>
        <begin position="186"/>
        <end position="283"/>
    </location>
</feature>
<dbReference type="InterPro" id="IPR007627">
    <property type="entry name" value="RNA_pol_sigma70_r2"/>
</dbReference>
<dbReference type="InterPro" id="IPR013325">
    <property type="entry name" value="RNA_pol_sigma_r2"/>
</dbReference>
<feature type="domain" description="Ancillary SecYEG translocon subunit/Cell division coordinator CpoB TPR" evidence="3">
    <location>
        <begin position="328"/>
        <end position="408"/>
    </location>
</feature>
<reference evidence="5" key="1">
    <citation type="submission" date="2021-12" db="EMBL/GenBank/DDBJ databases">
        <title>Enterovibrio ZSDZ35 sp. nov. and Enterovibrio ZSDZ42 sp. nov., isolated from coastal seawater in Qingdao.</title>
        <authorList>
            <person name="Zhang P."/>
        </authorList>
    </citation>
    <scope>NUCLEOTIDE SEQUENCE</scope>
    <source>
        <strain evidence="5">ZSDZ42</strain>
    </source>
</reference>
<dbReference type="PANTHER" id="PTHR47756">
    <property type="entry name" value="BLL6612 PROTEIN-RELATED"/>
    <property type="match status" value="1"/>
</dbReference>
<dbReference type="Gene3D" id="1.10.10.10">
    <property type="entry name" value="Winged helix-like DNA-binding domain superfamily/Winged helix DNA-binding domain"/>
    <property type="match status" value="1"/>
</dbReference>
<dbReference type="InterPro" id="IPR036388">
    <property type="entry name" value="WH-like_DNA-bd_sf"/>
</dbReference>
<comment type="caution">
    <text evidence="5">The sequence shown here is derived from an EMBL/GenBank/DDBJ whole genome shotgun (WGS) entry which is preliminary data.</text>
</comment>
<feature type="domain" description="RNA polymerase sigma factor 70 region 4 type 2" evidence="2">
    <location>
        <begin position="117"/>
        <end position="168"/>
    </location>
</feature>
<evidence type="ECO:0000259" key="2">
    <source>
        <dbReference type="Pfam" id="PF08281"/>
    </source>
</evidence>
<dbReference type="EMBL" id="JAJUBC010000045">
    <property type="protein sequence ID" value="MDD1796210.1"/>
    <property type="molecule type" value="Genomic_DNA"/>
</dbReference>
<protein>
    <submittedName>
        <fullName evidence="5">Tetratricopeptide repeat protein</fullName>
    </submittedName>
</protein>
<dbReference type="Gene3D" id="1.25.40.10">
    <property type="entry name" value="Tetratricopeptide repeat domain"/>
    <property type="match status" value="1"/>
</dbReference>
<feature type="domain" description="RNA polymerase sigma-70 region 2" evidence="1">
    <location>
        <begin position="24"/>
        <end position="85"/>
    </location>
</feature>
<dbReference type="InterPro" id="IPR013324">
    <property type="entry name" value="RNA_pol_sigma_r3/r4-like"/>
</dbReference>
<dbReference type="Pfam" id="PF04542">
    <property type="entry name" value="Sigma70_r2"/>
    <property type="match status" value="1"/>
</dbReference>
<accession>A0ABT5R8Q9</accession>
<dbReference type="Proteomes" id="UP001149400">
    <property type="component" value="Unassembled WGS sequence"/>
</dbReference>
<name>A0ABT5R8Q9_9GAMM</name>
<dbReference type="InterPro" id="IPR011990">
    <property type="entry name" value="TPR-like_helical_dom_sf"/>
</dbReference>